<evidence type="ECO:0000313" key="2">
    <source>
        <dbReference type="Proteomes" id="UP000003150"/>
    </source>
</evidence>
<accession>D4TX71</accession>
<dbReference type="HOGENOM" id="CLU_3039607_0_0_11"/>
<proteinExistence type="predicted"/>
<evidence type="ECO:0000313" key="1">
    <source>
        <dbReference type="EMBL" id="EFF80522.1"/>
    </source>
</evidence>
<sequence>MESQCTVWRSVLYDPVAAGAPVAGAPAGLNAPFGARCFMTLAIDSQDPSSIALS</sequence>
<comment type="caution">
    <text evidence="1">The sequence shown here is derived from an EMBL/GenBank/DDBJ whole genome shotgun (WGS) entry which is preliminary data.</text>
</comment>
<organism evidence="1 2">
    <name type="scientific">Schaalia odontolytica F0309</name>
    <dbReference type="NCBI Taxonomy" id="649742"/>
    <lineage>
        <taxon>Bacteria</taxon>
        <taxon>Bacillati</taxon>
        <taxon>Actinomycetota</taxon>
        <taxon>Actinomycetes</taxon>
        <taxon>Actinomycetales</taxon>
        <taxon>Actinomycetaceae</taxon>
        <taxon>Schaalia</taxon>
    </lineage>
</organism>
<reference evidence="1 2" key="1">
    <citation type="submission" date="2009-10" db="EMBL/GenBank/DDBJ databases">
        <authorList>
            <person name="Weinstock G."/>
            <person name="Sodergren E."/>
            <person name="Clifton S."/>
            <person name="Fulton L."/>
            <person name="Fulton B."/>
            <person name="Courtney L."/>
            <person name="Fronick C."/>
            <person name="Harrison M."/>
            <person name="Strong C."/>
            <person name="Farmer C."/>
            <person name="Delahaunty K."/>
            <person name="Markovic C."/>
            <person name="Hall O."/>
            <person name="Minx P."/>
            <person name="Tomlinson C."/>
            <person name="Mitreva M."/>
            <person name="Nelson J."/>
            <person name="Hou S."/>
            <person name="Wollam A."/>
            <person name="Pepin K.H."/>
            <person name="Johnson M."/>
            <person name="Bhonagiri V."/>
            <person name="Nash W.E."/>
            <person name="Warren W."/>
            <person name="Chinwalla A."/>
            <person name="Mardis E.R."/>
            <person name="Wilson R.K."/>
        </authorList>
    </citation>
    <scope>NUCLEOTIDE SEQUENCE [LARGE SCALE GENOMIC DNA]</scope>
    <source>
        <strain evidence="1 2">F0309</strain>
    </source>
</reference>
<dbReference type="AlphaFoldDB" id="D4TX71"/>
<gene>
    <name evidence="1" type="ORF">HMPREF0970_00528</name>
</gene>
<dbReference type="EMBL" id="ACYT02000015">
    <property type="protein sequence ID" value="EFF80522.1"/>
    <property type="molecule type" value="Genomic_DNA"/>
</dbReference>
<dbReference type="Proteomes" id="UP000003150">
    <property type="component" value="Unassembled WGS sequence"/>
</dbReference>
<name>D4TX71_9ACTO</name>
<protein>
    <submittedName>
        <fullName evidence="1">Uncharacterized protein</fullName>
    </submittedName>
</protein>